<dbReference type="RefSeq" id="WP_286019216.1">
    <property type="nucleotide sequence ID" value="NZ_FMSV02000376.1"/>
</dbReference>
<keyword evidence="3" id="KW-1133">Transmembrane helix</keyword>
<evidence type="ECO:0000256" key="3">
    <source>
        <dbReference type="SAM" id="Phobius"/>
    </source>
</evidence>
<dbReference type="EMBL" id="FMSV02000376">
    <property type="protein sequence ID" value="SEH05718.1"/>
    <property type="molecule type" value="Genomic_DNA"/>
</dbReference>
<sequence>MPTEKIANRLFFQRVLLIGLAISLPSFYVYYYFGAAAVVDGVVINPLLLTQAQTAAFWAVLLVHLGFVMSARSTRRSAFSFSPFGNRWLLAGALFSLFTHYHLTYTPALNAIFRTAEFPLEWWVVILPCLLPGFIVLELDKYLRNKWLGNSQEITPP</sequence>
<dbReference type="InterPro" id="IPR023298">
    <property type="entry name" value="ATPase_P-typ_TM_dom_sf"/>
</dbReference>
<dbReference type="Pfam" id="PF00689">
    <property type="entry name" value="Cation_ATPase_C"/>
    <property type="match status" value="1"/>
</dbReference>
<evidence type="ECO:0000259" key="4">
    <source>
        <dbReference type="Pfam" id="PF00689"/>
    </source>
</evidence>
<keyword evidence="2" id="KW-1003">Cell membrane</keyword>
<evidence type="ECO:0000313" key="5">
    <source>
        <dbReference type="EMBL" id="SEH05718.1"/>
    </source>
</evidence>
<dbReference type="SUPFAM" id="SSF81665">
    <property type="entry name" value="Calcium ATPase, transmembrane domain M"/>
    <property type="match status" value="1"/>
</dbReference>
<evidence type="ECO:0000256" key="1">
    <source>
        <dbReference type="ARBA" id="ARBA00004651"/>
    </source>
</evidence>
<keyword evidence="6" id="KW-1185">Reference proteome</keyword>
<dbReference type="GO" id="GO:0016787">
    <property type="term" value="F:hydrolase activity"/>
    <property type="evidence" value="ECO:0007669"/>
    <property type="project" value="UniProtKB-KW"/>
</dbReference>
<dbReference type="Proteomes" id="UP000236724">
    <property type="component" value="Unassembled WGS sequence"/>
</dbReference>
<keyword evidence="3" id="KW-0472">Membrane</keyword>
<dbReference type="PANTHER" id="PTHR43294">
    <property type="entry name" value="SODIUM/POTASSIUM-TRANSPORTING ATPASE SUBUNIT ALPHA"/>
    <property type="match status" value="1"/>
</dbReference>
<comment type="subcellular location">
    <subcellularLocation>
        <location evidence="1">Cell membrane</location>
        <topology evidence="1">Multi-pass membrane protein</topology>
    </subcellularLocation>
</comment>
<dbReference type="GO" id="GO:0005886">
    <property type="term" value="C:plasma membrane"/>
    <property type="evidence" value="ECO:0007669"/>
    <property type="project" value="UniProtKB-SubCell"/>
</dbReference>
<gene>
    <name evidence="5" type="primary">yloB</name>
    <name evidence="5" type="ORF">MBHS_01573</name>
</gene>
<accession>A0A1H6F6B7</accession>
<dbReference type="AlphaFoldDB" id="A0A1H6F6B7"/>
<dbReference type="EC" id="3.6.3.8" evidence="5"/>
<dbReference type="InterPro" id="IPR006068">
    <property type="entry name" value="ATPase_P-typ_cation-transptr_C"/>
</dbReference>
<name>A0A1H6F6B7_9GAMM</name>
<keyword evidence="5" id="KW-0378">Hydrolase</keyword>
<dbReference type="PANTHER" id="PTHR43294:SF21">
    <property type="entry name" value="CATION TRANSPORTING ATPASE"/>
    <property type="match status" value="1"/>
</dbReference>
<organism evidence="5 6">
    <name type="scientific">Candidatus Venteria ishoeyi</name>
    <dbReference type="NCBI Taxonomy" id="1899563"/>
    <lineage>
        <taxon>Bacteria</taxon>
        <taxon>Pseudomonadati</taxon>
        <taxon>Pseudomonadota</taxon>
        <taxon>Gammaproteobacteria</taxon>
        <taxon>Thiotrichales</taxon>
        <taxon>Thiotrichaceae</taxon>
        <taxon>Venteria</taxon>
    </lineage>
</organism>
<dbReference type="Gene3D" id="1.20.1110.10">
    <property type="entry name" value="Calcium-transporting ATPase, transmembrane domain"/>
    <property type="match status" value="1"/>
</dbReference>
<feature type="transmembrane region" description="Helical" evidence="3">
    <location>
        <begin position="12"/>
        <end position="33"/>
    </location>
</feature>
<dbReference type="InterPro" id="IPR050510">
    <property type="entry name" value="Cation_transp_ATPase_P-type"/>
</dbReference>
<feature type="transmembrane region" description="Helical" evidence="3">
    <location>
        <begin position="53"/>
        <end position="72"/>
    </location>
</feature>
<feature type="domain" description="Cation-transporting P-type ATPase C-terminal" evidence="4">
    <location>
        <begin position="2"/>
        <end position="143"/>
    </location>
</feature>
<reference evidence="5 6" key="1">
    <citation type="submission" date="2016-10" db="EMBL/GenBank/DDBJ databases">
        <authorList>
            <person name="de Groot N.N."/>
        </authorList>
    </citation>
    <scope>NUCLEOTIDE SEQUENCE [LARGE SCALE GENOMIC DNA]</scope>
    <source>
        <strain evidence="5">MBHS1</strain>
    </source>
</reference>
<proteinExistence type="predicted"/>
<evidence type="ECO:0000256" key="2">
    <source>
        <dbReference type="ARBA" id="ARBA00022475"/>
    </source>
</evidence>
<dbReference type="GO" id="GO:0022857">
    <property type="term" value="F:transmembrane transporter activity"/>
    <property type="evidence" value="ECO:0007669"/>
    <property type="project" value="UniProtKB-ARBA"/>
</dbReference>
<protein>
    <submittedName>
        <fullName evidence="5">Calcium-transporting ATPase</fullName>
        <ecNumber evidence="5">3.6.3.8</ecNumber>
    </submittedName>
</protein>
<keyword evidence="3" id="KW-0812">Transmembrane</keyword>
<feature type="transmembrane region" description="Helical" evidence="3">
    <location>
        <begin position="122"/>
        <end position="139"/>
    </location>
</feature>
<evidence type="ECO:0000313" key="6">
    <source>
        <dbReference type="Proteomes" id="UP000236724"/>
    </source>
</evidence>
<feature type="transmembrane region" description="Helical" evidence="3">
    <location>
        <begin position="84"/>
        <end position="102"/>
    </location>
</feature>